<name>A0ABU8MHQ2_9PSEU</name>
<evidence type="ECO:0000313" key="2">
    <source>
        <dbReference type="Proteomes" id="UP001385809"/>
    </source>
</evidence>
<dbReference type="Proteomes" id="UP001385809">
    <property type="component" value="Unassembled WGS sequence"/>
</dbReference>
<accession>A0ABU8MHQ2</accession>
<gene>
    <name evidence="1" type="ORF">WCD74_03135</name>
</gene>
<organism evidence="1 2">
    <name type="scientific">Actinomycetospora aurantiaca</name>
    <dbReference type="NCBI Taxonomy" id="3129233"/>
    <lineage>
        <taxon>Bacteria</taxon>
        <taxon>Bacillati</taxon>
        <taxon>Actinomycetota</taxon>
        <taxon>Actinomycetes</taxon>
        <taxon>Pseudonocardiales</taxon>
        <taxon>Pseudonocardiaceae</taxon>
        <taxon>Actinomycetospora</taxon>
    </lineage>
</organism>
<reference evidence="1 2" key="1">
    <citation type="submission" date="2024-03" db="EMBL/GenBank/DDBJ databases">
        <title>Actinomycetospora sp. OC33-EN08, a novel actinomycete isolated from wild orchid (Aerides multiflora).</title>
        <authorList>
            <person name="Suriyachadkun C."/>
        </authorList>
    </citation>
    <scope>NUCLEOTIDE SEQUENCE [LARGE SCALE GENOMIC DNA]</scope>
    <source>
        <strain evidence="1 2">OC33-EN08</strain>
    </source>
</reference>
<dbReference type="EMBL" id="JBBEGN010000001">
    <property type="protein sequence ID" value="MEJ2866741.1"/>
    <property type="molecule type" value="Genomic_DNA"/>
</dbReference>
<keyword evidence="2" id="KW-1185">Reference proteome</keyword>
<comment type="caution">
    <text evidence="1">The sequence shown here is derived from an EMBL/GenBank/DDBJ whole genome shotgun (WGS) entry which is preliminary data.</text>
</comment>
<proteinExistence type="predicted"/>
<dbReference type="RefSeq" id="WP_337693354.1">
    <property type="nucleotide sequence ID" value="NZ_JBBEGN010000001.1"/>
</dbReference>
<protein>
    <submittedName>
        <fullName evidence="1">Uncharacterized protein</fullName>
    </submittedName>
</protein>
<sequence>MPVTTISGSVLRPSSQAPTIVDAGALMPVLHGAAPSGEAVLARGRLVVEPLLWSTDGVLWPLLPDGVRLWSVDRIREMATDSTDLDVSPEVSEVDHEAVYLLDLSRP</sequence>
<evidence type="ECO:0000313" key="1">
    <source>
        <dbReference type="EMBL" id="MEJ2866741.1"/>
    </source>
</evidence>